<accession>A0A6B8RKL1</accession>
<protein>
    <submittedName>
        <fullName evidence="1">Uncharacterized protein</fullName>
    </submittedName>
</protein>
<dbReference type="KEGG" id="ppsc:EHS13_13885"/>
<dbReference type="AlphaFoldDB" id="A0A6B8RKL1"/>
<evidence type="ECO:0000313" key="1">
    <source>
        <dbReference type="EMBL" id="QGQ95888.1"/>
    </source>
</evidence>
<dbReference type="EMBL" id="CP034235">
    <property type="protein sequence ID" value="QGQ95888.1"/>
    <property type="molecule type" value="Genomic_DNA"/>
</dbReference>
<evidence type="ECO:0000313" key="2">
    <source>
        <dbReference type="Proteomes" id="UP000426246"/>
    </source>
</evidence>
<organism evidence="1 2">
    <name type="scientific">Paenibacillus psychroresistens</name>
    <dbReference type="NCBI Taxonomy" id="1778678"/>
    <lineage>
        <taxon>Bacteria</taxon>
        <taxon>Bacillati</taxon>
        <taxon>Bacillota</taxon>
        <taxon>Bacilli</taxon>
        <taxon>Bacillales</taxon>
        <taxon>Paenibacillaceae</taxon>
        <taxon>Paenibacillus</taxon>
    </lineage>
</organism>
<dbReference type="RefSeq" id="WP_155700922.1">
    <property type="nucleotide sequence ID" value="NZ_CP034235.1"/>
</dbReference>
<keyword evidence="2" id="KW-1185">Reference proteome</keyword>
<name>A0A6B8RKL1_9BACL</name>
<sequence>MEFESNLKRVVSTIDREVIEVLHKYRDFVPNFTALLLYLHNYQLEKNYLQMEPDNLRKKFNCFSKTLKEAMRELSDYKDTYYSEHPVKRPSELEKIIFLLLRVNVRMWLDKCRLCQAQDAAKKLILEEYSYFLLGELQICDSNQNKFPKLNEFIQYLEDDNDL</sequence>
<gene>
    <name evidence="1" type="ORF">EHS13_13885</name>
</gene>
<reference evidence="2" key="1">
    <citation type="submission" date="2018-11" db="EMBL/GenBank/DDBJ databases">
        <title>Complete genome sequence of Paenibacillus sp. ML311-T8.</title>
        <authorList>
            <person name="Nam Y.-D."/>
            <person name="Kang J."/>
            <person name="Chung W.-H."/>
            <person name="Park Y.S."/>
        </authorList>
    </citation>
    <scope>NUCLEOTIDE SEQUENCE [LARGE SCALE GENOMIC DNA]</scope>
    <source>
        <strain evidence="2">ML311-T8</strain>
    </source>
</reference>
<dbReference type="Proteomes" id="UP000426246">
    <property type="component" value="Chromosome"/>
</dbReference>
<proteinExistence type="predicted"/>